<dbReference type="SUPFAM" id="SSF54523">
    <property type="entry name" value="Pili subunits"/>
    <property type="match status" value="1"/>
</dbReference>
<dbReference type="EMBL" id="CP036316">
    <property type="protein sequence ID" value="QDT66487.1"/>
    <property type="molecule type" value="Genomic_DNA"/>
</dbReference>
<dbReference type="KEGG" id="chya:V22_37550"/>
<sequence>MSLKSRRGFTLIELLVVIAIIAILIALLLPAVQQAREAARRSECKNKLKQLSLALHNYHDNFATFPPGCIMSNSSTSSGYDDFTYGGSDNCTSVNASNTGGLNNWRAPWTVLVLPYIEQAQLYKLFNFEGSFAAFANNTTAANFTGPGGEPLYLQSLAAFQCPTDPFSTPNVPRNNYYGVMGWGQTSGDQWCDGTYGSGFSSTGIFYPNSRVRIRDITDGTSNTFLIGENIMSPFPFDPTPVSAAGPQQARNMSWASTLEATGSSNWILPANCGRPEYPINSSFIDIHGTRAPRSDYAPRSFDSFHVGGVQFAAADGSVHFVTENIDETLLDHLCHKSDGNVIDSF</sequence>
<feature type="domain" description="DUF1559" evidence="1">
    <location>
        <begin position="33"/>
        <end position="328"/>
    </location>
</feature>
<dbReference type="AlphaFoldDB" id="A0A517TDP7"/>
<dbReference type="Proteomes" id="UP000319976">
    <property type="component" value="Chromosome"/>
</dbReference>
<dbReference type="InterPro" id="IPR012902">
    <property type="entry name" value="N_methyl_site"/>
</dbReference>
<dbReference type="Pfam" id="PF07596">
    <property type="entry name" value="SBP_bac_10"/>
    <property type="match status" value="1"/>
</dbReference>
<protein>
    <submittedName>
        <fullName evidence="2">Type II secretion system protein G</fullName>
    </submittedName>
</protein>
<organism evidence="2 3">
    <name type="scientific">Calycomorphotria hydatis</name>
    <dbReference type="NCBI Taxonomy" id="2528027"/>
    <lineage>
        <taxon>Bacteria</taxon>
        <taxon>Pseudomonadati</taxon>
        <taxon>Planctomycetota</taxon>
        <taxon>Planctomycetia</taxon>
        <taxon>Planctomycetales</taxon>
        <taxon>Planctomycetaceae</taxon>
        <taxon>Calycomorphotria</taxon>
    </lineage>
</organism>
<dbReference type="NCBIfam" id="TIGR04294">
    <property type="entry name" value="pre_pil_HX9DG"/>
    <property type="match status" value="1"/>
</dbReference>
<dbReference type="InterPro" id="IPR045584">
    <property type="entry name" value="Pilin-like"/>
</dbReference>
<dbReference type="RefSeq" id="WP_145265611.1">
    <property type="nucleotide sequence ID" value="NZ_CP036316.1"/>
</dbReference>
<reference evidence="2 3" key="1">
    <citation type="submission" date="2019-02" db="EMBL/GenBank/DDBJ databases">
        <title>Deep-cultivation of Planctomycetes and their phenomic and genomic characterization uncovers novel biology.</title>
        <authorList>
            <person name="Wiegand S."/>
            <person name="Jogler M."/>
            <person name="Boedeker C."/>
            <person name="Pinto D."/>
            <person name="Vollmers J."/>
            <person name="Rivas-Marin E."/>
            <person name="Kohn T."/>
            <person name="Peeters S.H."/>
            <person name="Heuer A."/>
            <person name="Rast P."/>
            <person name="Oberbeckmann S."/>
            <person name="Bunk B."/>
            <person name="Jeske O."/>
            <person name="Meyerdierks A."/>
            <person name="Storesund J.E."/>
            <person name="Kallscheuer N."/>
            <person name="Luecker S."/>
            <person name="Lage O.M."/>
            <person name="Pohl T."/>
            <person name="Merkel B.J."/>
            <person name="Hornburger P."/>
            <person name="Mueller R.-W."/>
            <person name="Bruemmer F."/>
            <person name="Labrenz M."/>
            <person name="Spormann A.M."/>
            <person name="Op den Camp H."/>
            <person name="Overmann J."/>
            <person name="Amann R."/>
            <person name="Jetten M.S.M."/>
            <person name="Mascher T."/>
            <person name="Medema M.H."/>
            <person name="Devos D.P."/>
            <person name="Kaster A.-K."/>
            <person name="Ovreas L."/>
            <person name="Rohde M."/>
            <person name="Galperin M.Y."/>
            <person name="Jogler C."/>
        </authorList>
    </citation>
    <scope>NUCLEOTIDE SEQUENCE [LARGE SCALE GENOMIC DNA]</scope>
    <source>
        <strain evidence="2 3">V22</strain>
    </source>
</reference>
<dbReference type="InterPro" id="IPR011453">
    <property type="entry name" value="DUF1559"/>
</dbReference>
<name>A0A517TDP7_9PLAN</name>
<dbReference type="OrthoDB" id="255848at2"/>
<proteinExistence type="predicted"/>
<dbReference type="NCBIfam" id="TIGR02532">
    <property type="entry name" value="IV_pilin_GFxxxE"/>
    <property type="match status" value="1"/>
</dbReference>
<dbReference type="PANTHER" id="PTHR30093">
    <property type="entry name" value="GENERAL SECRETION PATHWAY PROTEIN G"/>
    <property type="match status" value="1"/>
</dbReference>
<gene>
    <name evidence="2" type="primary">xcpT_37</name>
    <name evidence="2" type="ORF">V22_37550</name>
</gene>
<evidence type="ECO:0000313" key="3">
    <source>
        <dbReference type="Proteomes" id="UP000319976"/>
    </source>
</evidence>
<dbReference type="PROSITE" id="PS00409">
    <property type="entry name" value="PROKAR_NTER_METHYL"/>
    <property type="match status" value="1"/>
</dbReference>
<dbReference type="PANTHER" id="PTHR30093:SF2">
    <property type="entry name" value="TYPE II SECRETION SYSTEM PROTEIN H"/>
    <property type="match status" value="1"/>
</dbReference>
<dbReference type="Gene3D" id="3.30.700.10">
    <property type="entry name" value="Glycoprotein, Type 4 Pilin"/>
    <property type="match status" value="1"/>
</dbReference>
<evidence type="ECO:0000259" key="1">
    <source>
        <dbReference type="Pfam" id="PF07596"/>
    </source>
</evidence>
<dbReference type="Pfam" id="PF07963">
    <property type="entry name" value="N_methyl"/>
    <property type="match status" value="1"/>
</dbReference>
<evidence type="ECO:0000313" key="2">
    <source>
        <dbReference type="EMBL" id="QDT66487.1"/>
    </source>
</evidence>
<dbReference type="InterPro" id="IPR027558">
    <property type="entry name" value="Pre_pil_HX9DG_C"/>
</dbReference>
<accession>A0A517TDP7</accession>
<keyword evidence="3" id="KW-1185">Reference proteome</keyword>